<accession>A0A0Q9Y6I7</accession>
<evidence type="ECO:0000259" key="5">
    <source>
        <dbReference type="Pfam" id="PF13476"/>
    </source>
</evidence>
<dbReference type="Proteomes" id="UP000053881">
    <property type="component" value="Unassembled WGS sequence"/>
</dbReference>
<keyword evidence="4" id="KW-0175">Coiled coil</keyword>
<dbReference type="PANTHER" id="PTHR32114">
    <property type="entry name" value="ABC TRANSPORTER ABCH.3"/>
    <property type="match status" value="1"/>
</dbReference>
<name>A0A0Q9Y6I7_9BACI</name>
<dbReference type="InterPro" id="IPR027417">
    <property type="entry name" value="P-loop_NTPase"/>
</dbReference>
<dbReference type="Gene3D" id="3.40.50.300">
    <property type="entry name" value="P-loop containing nucleotide triphosphate hydrolases"/>
    <property type="match status" value="1"/>
</dbReference>
<comment type="subunit">
    <text evidence="2">Heterodimer of SbcC and SbcD.</text>
</comment>
<evidence type="ECO:0000256" key="1">
    <source>
        <dbReference type="ARBA" id="ARBA00006930"/>
    </source>
</evidence>
<sequence>MSKAFREYISFLRENEEKLSDFEEKKLANIILQNFVLIEENSNASGRRGKLIASLIEEVGNSIESTLSLAEDPRVVSKSNIKYLSELSVKNFRGFSDVIKFEFNKPFIFVYGPNGTGKSSFCEALEYSLLGTIHEADAKRINLDAYVKNAYTGNADKPILKGVNFEGVPFQIQPMPQVNEFCFIERNRIEGFARVSANTPQSQQQRLASLFGLDDFNKFVNNFNERLDNYLDCNGSLTEELSKKEKQIEIHKNNLKMLPHQREEILKRTEQLLNQYADINSLDELKIKLNGTDEKQGLIQINNARIAKLENLKQKTDPGIDEVIESIKQLNVLIQERKKAKNLVNDYKHEITLKDLYKAILSNEEKFQDVCPACESQLYVNGDLVVPLNPYVNATKKIEEFDKAIKLENRLDELNEYIPNRLQFIENKFIQLVAISEAIEFPEKETTEALYKLLQNKEEECIQNDVIATLLHQIENLTAFKDYLAEYNQKITENQMEIENLKLENQQLDFKLEEISTLNVFECTD</sequence>
<evidence type="ECO:0000256" key="3">
    <source>
        <dbReference type="ARBA" id="ARBA00013368"/>
    </source>
</evidence>
<dbReference type="PANTHER" id="PTHR32114:SF2">
    <property type="entry name" value="ABC TRANSPORTER ABCH.3"/>
    <property type="match status" value="1"/>
</dbReference>
<dbReference type="AlphaFoldDB" id="A0A0Q9Y6I7"/>
<dbReference type="EMBL" id="LGPB01000077">
    <property type="protein sequence ID" value="KRG13386.1"/>
    <property type="molecule type" value="Genomic_DNA"/>
</dbReference>
<proteinExistence type="inferred from homology"/>
<dbReference type="GO" id="GO:0016887">
    <property type="term" value="F:ATP hydrolysis activity"/>
    <property type="evidence" value="ECO:0007669"/>
    <property type="project" value="InterPro"/>
</dbReference>
<comment type="caution">
    <text evidence="6">The sequence shown here is derived from an EMBL/GenBank/DDBJ whole genome shotgun (WGS) entry which is preliminary data.</text>
</comment>
<reference evidence="6 7" key="1">
    <citation type="submission" date="2015-06" db="EMBL/GenBank/DDBJ databases">
        <title>Genome sequencing project of Bacillus galactosidilyticus PL133.</title>
        <authorList>
            <person name="Gaiero J."/>
            <person name="Nicol R."/>
            <person name="Habash M."/>
        </authorList>
    </citation>
    <scope>NUCLEOTIDE SEQUENCE [LARGE SCALE GENOMIC DNA]</scope>
    <source>
        <strain evidence="6 7">PL133</strain>
    </source>
</reference>
<dbReference type="Pfam" id="PF13476">
    <property type="entry name" value="AAA_23"/>
    <property type="match status" value="1"/>
</dbReference>
<gene>
    <name evidence="6" type="ORF">ACA29_08500</name>
</gene>
<feature type="coiled-coil region" evidence="4">
    <location>
        <begin position="484"/>
        <end position="518"/>
    </location>
</feature>
<dbReference type="GO" id="GO:0006302">
    <property type="term" value="P:double-strand break repair"/>
    <property type="evidence" value="ECO:0007669"/>
    <property type="project" value="InterPro"/>
</dbReference>
<dbReference type="PATRIC" id="fig|217031.4.peg.2799"/>
<feature type="domain" description="Rad50/SbcC-type AAA" evidence="5">
    <location>
        <begin position="86"/>
        <end position="336"/>
    </location>
</feature>
<evidence type="ECO:0000313" key="6">
    <source>
        <dbReference type="EMBL" id="KRG13386.1"/>
    </source>
</evidence>
<dbReference type="InterPro" id="IPR038729">
    <property type="entry name" value="Rad50/SbcC_AAA"/>
</dbReference>
<comment type="similarity">
    <text evidence="1">Belongs to the SMC family. SbcC subfamily.</text>
</comment>
<evidence type="ECO:0000256" key="2">
    <source>
        <dbReference type="ARBA" id="ARBA00011322"/>
    </source>
</evidence>
<evidence type="ECO:0000313" key="7">
    <source>
        <dbReference type="Proteomes" id="UP000053881"/>
    </source>
</evidence>
<evidence type="ECO:0000256" key="4">
    <source>
        <dbReference type="SAM" id="Coils"/>
    </source>
</evidence>
<dbReference type="SUPFAM" id="SSF52540">
    <property type="entry name" value="P-loop containing nucleoside triphosphate hydrolases"/>
    <property type="match status" value="1"/>
</dbReference>
<protein>
    <recommendedName>
        <fullName evidence="3">Nuclease SbcCD subunit C</fullName>
    </recommendedName>
</protein>
<organism evidence="6 7">
    <name type="scientific">Lederbergia galactosidilytica</name>
    <dbReference type="NCBI Taxonomy" id="217031"/>
    <lineage>
        <taxon>Bacteria</taxon>
        <taxon>Bacillati</taxon>
        <taxon>Bacillota</taxon>
        <taxon>Bacilli</taxon>
        <taxon>Bacillales</taxon>
        <taxon>Bacillaceae</taxon>
        <taxon>Lederbergia</taxon>
    </lineage>
</organism>